<dbReference type="EMBL" id="BQNB010015778">
    <property type="protein sequence ID" value="GJT44019.1"/>
    <property type="molecule type" value="Genomic_DNA"/>
</dbReference>
<name>A0ABQ5E3P5_9ASTR</name>
<keyword evidence="2" id="KW-1185">Reference proteome</keyword>
<evidence type="ECO:0000313" key="1">
    <source>
        <dbReference type="EMBL" id="GJT44019.1"/>
    </source>
</evidence>
<evidence type="ECO:0000313" key="2">
    <source>
        <dbReference type="Proteomes" id="UP001151760"/>
    </source>
</evidence>
<reference evidence="1" key="2">
    <citation type="submission" date="2022-01" db="EMBL/GenBank/DDBJ databases">
        <authorList>
            <person name="Yamashiro T."/>
            <person name="Shiraishi A."/>
            <person name="Satake H."/>
            <person name="Nakayama K."/>
        </authorList>
    </citation>
    <scope>NUCLEOTIDE SEQUENCE</scope>
</reference>
<comment type="caution">
    <text evidence="1">The sequence shown here is derived from an EMBL/GenBank/DDBJ whole genome shotgun (WGS) entry which is preliminary data.</text>
</comment>
<accession>A0ABQ5E3P5</accession>
<organism evidence="1 2">
    <name type="scientific">Tanacetum coccineum</name>
    <dbReference type="NCBI Taxonomy" id="301880"/>
    <lineage>
        <taxon>Eukaryota</taxon>
        <taxon>Viridiplantae</taxon>
        <taxon>Streptophyta</taxon>
        <taxon>Embryophyta</taxon>
        <taxon>Tracheophyta</taxon>
        <taxon>Spermatophyta</taxon>
        <taxon>Magnoliopsida</taxon>
        <taxon>eudicotyledons</taxon>
        <taxon>Gunneridae</taxon>
        <taxon>Pentapetalae</taxon>
        <taxon>asterids</taxon>
        <taxon>campanulids</taxon>
        <taxon>Asterales</taxon>
        <taxon>Asteraceae</taxon>
        <taxon>Asteroideae</taxon>
        <taxon>Anthemideae</taxon>
        <taxon>Anthemidinae</taxon>
        <taxon>Tanacetum</taxon>
    </lineage>
</organism>
<dbReference type="Proteomes" id="UP001151760">
    <property type="component" value="Unassembled WGS sequence"/>
</dbReference>
<gene>
    <name evidence="1" type="ORF">Tco_0952734</name>
</gene>
<reference evidence="1" key="1">
    <citation type="journal article" date="2022" name="Int. J. Mol. Sci.">
        <title>Draft Genome of Tanacetum Coccineum: Genomic Comparison of Closely Related Tanacetum-Family Plants.</title>
        <authorList>
            <person name="Yamashiro T."/>
            <person name="Shiraishi A."/>
            <person name="Nakayama K."/>
            <person name="Satake H."/>
        </authorList>
    </citation>
    <scope>NUCLEOTIDE SEQUENCE</scope>
</reference>
<protein>
    <submittedName>
        <fullName evidence="1">Uncharacterized protein</fullName>
    </submittedName>
</protein>
<sequence length="170" mass="19361">MRITKNSDPTTLTVYEKFALKMLGLTEWIEVHALASKGLKPPSELSDYKITPEERKRKRISGLVDEVFVTEDIRVPGMHRNRDPPLEPSECKALEGSEDQLSAQHQLMIKGLADSTTSMSNLRDIQVRDIVKEVEDHLKTYSPAEMDIRCKWNLSMPPKCLGGKFHKDKV</sequence>
<proteinExistence type="predicted"/>